<sequence length="435" mass="48867">MQLTEEQILSLAPDEPSRKSGKGLANAAKWVSAGVNDVAMWGECQGSGAKPYQTQVDLSNIAFKCSCPSRKFPCKHGLGLMLLHARQPGFFTASASPDWVTEWLEKRTKREEKKAETAAKPVDEAAQAKRKESREQQVEDGLEELLRWMKDIVRNGILQMPEKDPAFFADMAKRMIDAKSPGLAGMVRQLGSIGFFREDWQSRFMDQLCRMYLVASGFRHRNDLPEGLAEDVRSWIGFTQSQEELKSQSGVSDIWTVLGKQTLEEDNLLVERNWLFGTQSQQYALVLQFSVRGQGLAFSLSAGMQVQAELVFFPSARPLRAVIRQQQSTRAQAPYTAFSGWLEVAGSGAAVCEGLPFDGDRPFIVEKLRPVQWNGQWWLCDGQNRLARIREGFRHLFTLLAISGGEPLDMAVLGREHAFEPLGVWARGQYHHLTN</sequence>
<evidence type="ECO:0000313" key="5">
    <source>
        <dbReference type="Proteomes" id="UP001449657"/>
    </source>
</evidence>
<evidence type="ECO:0000256" key="2">
    <source>
        <dbReference type="SAM" id="MobiDB-lite"/>
    </source>
</evidence>
<feature type="domain" description="SWIM-type" evidence="3">
    <location>
        <begin position="52"/>
        <end position="85"/>
    </location>
</feature>
<dbReference type="Proteomes" id="UP001449657">
    <property type="component" value="Chromosome"/>
</dbReference>
<keyword evidence="1" id="KW-0479">Metal-binding</keyword>
<evidence type="ECO:0000313" key="4">
    <source>
        <dbReference type="EMBL" id="WZN48868.1"/>
    </source>
</evidence>
<gene>
    <name evidence="4" type="ORF">WJU22_11865</name>
</gene>
<feature type="region of interest" description="Disordered" evidence="2">
    <location>
        <begin position="1"/>
        <end position="23"/>
    </location>
</feature>
<name>A0ABZ2Z9F6_9BACT</name>
<organism evidence="4 5">
    <name type="scientific">Chitinophaga caseinilytica</name>
    <dbReference type="NCBI Taxonomy" id="2267521"/>
    <lineage>
        <taxon>Bacteria</taxon>
        <taxon>Pseudomonadati</taxon>
        <taxon>Bacteroidota</taxon>
        <taxon>Chitinophagia</taxon>
        <taxon>Chitinophagales</taxon>
        <taxon>Chitinophagaceae</taxon>
        <taxon>Chitinophaga</taxon>
    </lineage>
</organism>
<feature type="region of interest" description="Disordered" evidence="2">
    <location>
        <begin position="110"/>
        <end position="136"/>
    </location>
</feature>
<dbReference type="Pfam" id="PF04434">
    <property type="entry name" value="SWIM"/>
    <property type="match status" value="1"/>
</dbReference>
<dbReference type="InterPro" id="IPR007527">
    <property type="entry name" value="Znf_SWIM"/>
</dbReference>
<dbReference type="RefSeq" id="WP_341843447.1">
    <property type="nucleotide sequence ID" value="NZ_CP149792.1"/>
</dbReference>
<evidence type="ECO:0000256" key="1">
    <source>
        <dbReference type="PROSITE-ProRule" id="PRU00325"/>
    </source>
</evidence>
<proteinExistence type="predicted"/>
<dbReference type="PROSITE" id="PS50966">
    <property type="entry name" value="ZF_SWIM"/>
    <property type="match status" value="1"/>
</dbReference>
<dbReference type="EMBL" id="CP150096">
    <property type="protein sequence ID" value="WZN48868.1"/>
    <property type="molecule type" value="Genomic_DNA"/>
</dbReference>
<keyword evidence="1" id="KW-0862">Zinc</keyword>
<evidence type="ECO:0000259" key="3">
    <source>
        <dbReference type="PROSITE" id="PS50966"/>
    </source>
</evidence>
<reference evidence="4 5" key="1">
    <citation type="submission" date="2024-03" db="EMBL/GenBank/DDBJ databases">
        <title>Chitinophaga caseinilytica sp. nov., a casein hydrolysing bacterium isolated from forest soil.</title>
        <authorList>
            <person name="Lee D.S."/>
            <person name="Han D.M."/>
            <person name="Baek J.H."/>
            <person name="Choi D.G."/>
            <person name="Jeon J.H."/>
            <person name="Jeon C.O."/>
        </authorList>
    </citation>
    <scope>NUCLEOTIDE SEQUENCE [LARGE SCALE GENOMIC DNA]</scope>
    <source>
        <strain evidence="4 5">KACC 19118</strain>
    </source>
</reference>
<accession>A0ABZ2Z9F6</accession>
<protein>
    <submittedName>
        <fullName evidence="4">SWIM zinc finger family protein</fullName>
    </submittedName>
</protein>
<keyword evidence="1" id="KW-0863">Zinc-finger</keyword>
<keyword evidence="5" id="KW-1185">Reference proteome</keyword>